<dbReference type="InterPro" id="IPR027417">
    <property type="entry name" value="P-loop_NTPase"/>
</dbReference>
<dbReference type="Gene3D" id="3.40.50.300">
    <property type="entry name" value="P-loop containing nucleotide triphosphate hydrolases"/>
    <property type="match status" value="1"/>
</dbReference>
<dbReference type="PANTHER" id="PTHR30050:SF4">
    <property type="entry name" value="ATP-BINDING PROTEIN RV3427C IN INSERTION SEQUENCE-RELATED"/>
    <property type="match status" value="1"/>
</dbReference>
<dbReference type="GO" id="GO:0006260">
    <property type="term" value="P:DNA replication"/>
    <property type="evidence" value="ECO:0007669"/>
    <property type="project" value="TreeGrafter"/>
</dbReference>
<evidence type="ECO:0000256" key="2">
    <source>
        <dbReference type="ARBA" id="ARBA00022741"/>
    </source>
</evidence>
<accession>A0A0G3BFZ7</accession>
<dbReference type="InterPro" id="IPR002611">
    <property type="entry name" value="IstB_ATP-bd"/>
</dbReference>
<organism evidence="6 8">
    <name type="scientific">Caldimonas brevitalea</name>
    <dbReference type="NCBI Taxonomy" id="413882"/>
    <lineage>
        <taxon>Bacteria</taxon>
        <taxon>Pseudomonadati</taxon>
        <taxon>Pseudomonadota</taxon>
        <taxon>Betaproteobacteria</taxon>
        <taxon>Burkholderiales</taxon>
        <taxon>Sphaerotilaceae</taxon>
        <taxon>Caldimonas</taxon>
    </lineage>
</organism>
<dbReference type="Proteomes" id="UP000035352">
    <property type="component" value="Chromosome"/>
</dbReference>
<dbReference type="InterPro" id="IPR047661">
    <property type="entry name" value="IstB"/>
</dbReference>
<dbReference type="AlphaFoldDB" id="A0A0G3BFZ7"/>
<evidence type="ECO:0000313" key="8">
    <source>
        <dbReference type="Proteomes" id="UP000035352"/>
    </source>
</evidence>
<protein>
    <submittedName>
        <fullName evidence="6">ATP-binding protein</fullName>
    </submittedName>
</protein>
<dbReference type="EMBL" id="CP011371">
    <property type="protein sequence ID" value="AKJ30049.1"/>
    <property type="molecule type" value="Genomic_DNA"/>
</dbReference>
<dbReference type="Pfam" id="PF01695">
    <property type="entry name" value="IstB_IS21"/>
    <property type="match status" value="1"/>
</dbReference>
<dbReference type="KEGG" id="pbh:AAW51_3358"/>
<sequence>MSTTTRTPKIAEAMMPPSAMTTPAQLERLGEHLRKLRLLKSGERLEALLQHAAAQELPYAEFLEQVLGEEVAAKTSKNIAMRTAMARLPFVKPLETFEFDYQPSIDRKQVHTLASCHFIEHGDNVIVLGPPGVGKTHLAVSLGLKAIANGYRVLFTTAANLISVLTKAHAEGRLEEKLKVYATPRLLIIDEIGYLPIDRLGANLFFQLISRRYERGPMILTSNQSFSAWGDVFGDRIIATAILDRLLHHAVTLNIRGNSYRLKDKLKAGLIRTQDNEGSQPGGEI</sequence>
<dbReference type="PATRIC" id="fig|413882.6.peg.1725"/>
<dbReference type="PANTHER" id="PTHR30050">
    <property type="entry name" value="CHROMOSOMAL REPLICATION INITIATOR PROTEIN DNAA"/>
    <property type="match status" value="1"/>
</dbReference>
<proteinExistence type="inferred from homology"/>
<dbReference type="KEGG" id="pbh:AAW51_0398"/>
<keyword evidence="8" id="KW-1185">Reference proteome</keyword>
<evidence type="ECO:0000313" key="5">
    <source>
        <dbReference type="EMBL" id="AKJ27089.1"/>
    </source>
</evidence>
<dbReference type="NCBIfam" id="NF038214">
    <property type="entry name" value="IS21_help_AAA"/>
    <property type="match status" value="1"/>
</dbReference>
<dbReference type="STRING" id="413882.AAW51_0398"/>
<dbReference type="KEGG" id="pbh:AAW51_1643"/>
<evidence type="ECO:0000256" key="1">
    <source>
        <dbReference type="ARBA" id="ARBA00008059"/>
    </source>
</evidence>
<evidence type="ECO:0000256" key="3">
    <source>
        <dbReference type="ARBA" id="ARBA00022840"/>
    </source>
</evidence>
<gene>
    <name evidence="5" type="ORF">AAW51_0398</name>
    <name evidence="6" type="ORF">AAW51_1643</name>
    <name evidence="7" type="ORF">AAW51_3358</name>
</gene>
<evidence type="ECO:0000313" key="6">
    <source>
        <dbReference type="EMBL" id="AKJ28334.1"/>
    </source>
</evidence>
<dbReference type="SMART" id="SM00382">
    <property type="entry name" value="AAA"/>
    <property type="match status" value="1"/>
</dbReference>
<reference evidence="6 8" key="1">
    <citation type="submission" date="2015-05" db="EMBL/GenBank/DDBJ databases">
        <authorList>
            <person name="Tang B."/>
            <person name="Yu Y."/>
        </authorList>
    </citation>
    <scope>NUCLEOTIDE SEQUENCE [LARGE SCALE GENOMIC DNA]</scope>
    <source>
        <strain evidence="6 8">DSM 7029</strain>
    </source>
</reference>
<name>A0A0G3BFZ7_9BURK</name>
<feature type="domain" description="AAA+ ATPase" evidence="4">
    <location>
        <begin position="121"/>
        <end position="253"/>
    </location>
</feature>
<dbReference type="EMBL" id="CP011371">
    <property type="protein sequence ID" value="AKJ28334.1"/>
    <property type="molecule type" value="Genomic_DNA"/>
</dbReference>
<dbReference type="EMBL" id="CP011371">
    <property type="protein sequence ID" value="AKJ27089.1"/>
    <property type="molecule type" value="Genomic_DNA"/>
</dbReference>
<dbReference type="InterPro" id="IPR028350">
    <property type="entry name" value="DNAC/IstB-like"/>
</dbReference>
<keyword evidence="2" id="KW-0547">Nucleotide-binding</keyword>
<dbReference type="CDD" id="cd00009">
    <property type="entry name" value="AAA"/>
    <property type="match status" value="1"/>
</dbReference>
<dbReference type="SUPFAM" id="SSF52540">
    <property type="entry name" value="P-loop containing nucleoside triphosphate hydrolases"/>
    <property type="match status" value="1"/>
</dbReference>
<dbReference type="InterPro" id="IPR003593">
    <property type="entry name" value="AAA+_ATPase"/>
</dbReference>
<evidence type="ECO:0000313" key="7">
    <source>
        <dbReference type="EMBL" id="AKJ30049.1"/>
    </source>
</evidence>
<comment type="similarity">
    <text evidence="1">Belongs to the IS21/IS1162 putative ATP-binding protein family.</text>
</comment>
<dbReference type="PIRSF" id="PIRSF003073">
    <property type="entry name" value="DNAC_TnpB_IstB"/>
    <property type="match status" value="1"/>
</dbReference>
<keyword evidence="3 6" id="KW-0067">ATP-binding</keyword>
<dbReference type="GO" id="GO:0005524">
    <property type="term" value="F:ATP binding"/>
    <property type="evidence" value="ECO:0007669"/>
    <property type="project" value="UniProtKB-KW"/>
</dbReference>
<evidence type="ECO:0000259" key="4">
    <source>
        <dbReference type="SMART" id="SM00382"/>
    </source>
</evidence>